<accession>A0A1M5T5D6</accession>
<feature type="domain" description="Diacylglycerol glucosyltransferase N-terminal" evidence="6">
    <location>
        <begin position="155"/>
        <end position="206"/>
    </location>
</feature>
<dbReference type="EMBL" id="FQWX01000052">
    <property type="protein sequence ID" value="SHH45965.1"/>
    <property type="molecule type" value="Genomic_DNA"/>
</dbReference>
<dbReference type="OrthoDB" id="9815663at2"/>
<gene>
    <name evidence="7" type="ORF">SAMN04488530_15214</name>
</gene>
<dbReference type="RefSeq" id="WP_073127675.1">
    <property type="nucleotide sequence ID" value="NZ_BAABCH010000069.1"/>
</dbReference>
<keyword evidence="3" id="KW-0328">Glycosyltransferase</keyword>
<evidence type="ECO:0000256" key="1">
    <source>
        <dbReference type="ARBA" id="ARBA00004370"/>
    </source>
</evidence>
<dbReference type="AlphaFoldDB" id="A0A1M5T5D6"/>
<dbReference type="Pfam" id="PF04101">
    <property type="entry name" value="Glyco_tran_28_C"/>
    <property type="match status" value="1"/>
</dbReference>
<dbReference type="GO" id="GO:0016758">
    <property type="term" value="F:hexosyltransferase activity"/>
    <property type="evidence" value="ECO:0007669"/>
    <property type="project" value="InterPro"/>
</dbReference>
<dbReference type="InterPro" id="IPR050519">
    <property type="entry name" value="Glycosyltransf_28_UgtP"/>
</dbReference>
<evidence type="ECO:0000256" key="3">
    <source>
        <dbReference type="ARBA" id="ARBA00022676"/>
    </source>
</evidence>
<reference evidence="8" key="1">
    <citation type="submission" date="2016-11" db="EMBL/GenBank/DDBJ databases">
        <authorList>
            <person name="Varghese N."/>
            <person name="Submissions S."/>
        </authorList>
    </citation>
    <scope>NUCLEOTIDE SEQUENCE [LARGE SCALE GENOMIC DNA]</scope>
    <source>
        <strain evidence="8">DSM 2635</strain>
    </source>
</reference>
<comment type="similarity">
    <text evidence="2">Belongs to the glycosyltransferase 28 family.</text>
</comment>
<evidence type="ECO:0000313" key="7">
    <source>
        <dbReference type="EMBL" id="SHH45965.1"/>
    </source>
</evidence>
<comment type="subcellular location">
    <subcellularLocation>
        <location evidence="1">Membrane</location>
    </subcellularLocation>
</comment>
<dbReference type="PANTHER" id="PTHR43025:SF3">
    <property type="entry name" value="MONOGALACTOSYLDIACYLGLYCEROL SYNTHASE 1, CHLOROPLASTIC"/>
    <property type="match status" value="1"/>
</dbReference>
<dbReference type="InterPro" id="IPR009695">
    <property type="entry name" value="Diacylglyc_glucosyltr_N"/>
</dbReference>
<evidence type="ECO:0000259" key="6">
    <source>
        <dbReference type="Pfam" id="PF06925"/>
    </source>
</evidence>
<dbReference type="Proteomes" id="UP000243255">
    <property type="component" value="Unassembled WGS sequence"/>
</dbReference>
<dbReference type="InterPro" id="IPR007235">
    <property type="entry name" value="Glyco_trans_28_C"/>
</dbReference>
<dbReference type="GO" id="GO:0016020">
    <property type="term" value="C:membrane"/>
    <property type="evidence" value="ECO:0007669"/>
    <property type="project" value="UniProtKB-SubCell"/>
</dbReference>
<feature type="domain" description="Diacylglycerol glucosyltransferase N-terminal" evidence="6">
    <location>
        <begin position="16"/>
        <end position="142"/>
    </location>
</feature>
<dbReference type="Gene3D" id="3.40.50.2000">
    <property type="entry name" value="Glycogen Phosphorylase B"/>
    <property type="match status" value="1"/>
</dbReference>
<evidence type="ECO:0000259" key="5">
    <source>
        <dbReference type="Pfam" id="PF04101"/>
    </source>
</evidence>
<feature type="domain" description="Glycosyl transferase family 28 C-terminal" evidence="5">
    <location>
        <begin position="231"/>
        <end position="356"/>
    </location>
</feature>
<organism evidence="7 8">
    <name type="scientific">Asaccharospora irregularis DSM 2635</name>
    <dbReference type="NCBI Taxonomy" id="1121321"/>
    <lineage>
        <taxon>Bacteria</taxon>
        <taxon>Bacillati</taxon>
        <taxon>Bacillota</taxon>
        <taxon>Clostridia</taxon>
        <taxon>Peptostreptococcales</taxon>
        <taxon>Peptostreptococcaceae</taxon>
        <taxon>Asaccharospora</taxon>
    </lineage>
</organism>
<dbReference type="Pfam" id="PF06925">
    <property type="entry name" value="MGDG_synth"/>
    <property type="match status" value="2"/>
</dbReference>
<dbReference type="SUPFAM" id="SSF53756">
    <property type="entry name" value="UDP-Glycosyltransferase/glycogen phosphorylase"/>
    <property type="match status" value="1"/>
</dbReference>
<evidence type="ECO:0000256" key="4">
    <source>
        <dbReference type="ARBA" id="ARBA00022679"/>
    </source>
</evidence>
<sequence length="429" mass="48175">MSKKVLIMSASTGGGHNRAARAIKEELTNKLFDGVPIECEIIDSLKLVNNTMDKIISNGYEKSAIYTPKAYGSVYRLSETSLISKNEFKDNLITSFMAKKFKKLLRDTQPDLIIGTHPFPMIALSTLKKNSSTHVDYSVLIDPFHKYEGNTICVPPMISVLTDYTTHSTWIQNEIDYYVVGHEYVKELLVYEGVDSDKVKAFGIPVEKSFLSHRDRETVLSELGFSPDKLTVLVMGGSFGAGNIKETLEELLEIDREFQILVITGKNENLKEKIDKKLVSYHNGKMVKVLGYTDKMNDILASIDVLISKPGGLTTTEALLKDVPMIVPYYIPGQEEENLDFLSNCGAALRTTKKYSLSILLKVLIDDPSRLDMLKKNIKSIRKFNSAQNIANLAFDIFSERSKTLDELIDSDEILEDTSESDILNKLDE</sequence>
<evidence type="ECO:0000313" key="8">
    <source>
        <dbReference type="Proteomes" id="UP000243255"/>
    </source>
</evidence>
<dbReference type="GO" id="GO:0009247">
    <property type="term" value="P:glycolipid biosynthetic process"/>
    <property type="evidence" value="ECO:0007669"/>
    <property type="project" value="InterPro"/>
</dbReference>
<keyword evidence="4 7" id="KW-0808">Transferase</keyword>
<dbReference type="STRING" id="1121321.SAMN04488530_15214"/>
<evidence type="ECO:0000256" key="2">
    <source>
        <dbReference type="ARBA" id="ARBA00006962"/>
    </source>
</evidence>
<protein>
    <submittedName>
        <fullName evidence="7">Processive 1,2-diacylglycerol beta-glucosyltransferase</fullName>
    </submittedName>
</protein>
<name>A0A1M5T5D6_9FIRM</name>
<dbReference type="CDD" id="cd17507">
    <property type="entry name" value="GT28_Beta-DGS-like"/>
    <property type="match status" value="1"/>
</dbReference>
<proteinExistence type="inferred from homology"/>
<dbReference type="PANTHER" id="PTHR43025">
    <property type="entry name" value="MONOGALACTOSYLDIACYLGLYCEROL SYNTHASE"/>
    <property type="match status" value="1"/>
</dbReference>
<keyword evidence="8" id="KW-1185">Reference proteome</keyword>